<accession>A0A1C7M4U2</accession>
<dbReference type="AlphaFoldDB" id="A0A1C7M4U2"/>
<sequence>MTNSSFVFNSAAKYAFAPRTPLLLTTSTIRYASGSSAFLRLHASSRFSEYTMRSPLDNAGWISSMVHGTCTLTMSPWGYRDADSSVHARPGCRVQS</sequence>
<proteinExistence type="predicted"/>
<evidence type="ECO:0000313" key="1">
    <source>
        <dbReference type="EMBL" id="OBZ71517.1"/>
    </source>
</evidence>
<keyword evidence="2" id="KW-1185">Reference proteome</keyword>
<organism evidence="1 2">
    <name type="scientific">Grifola frondosa</name>
    <name type="common">Maitake</name>
    <name type="synonym">Polyporus frondosus</name>
    <dbReference type="NCBI Taxonomy" id="5627"/>
    <lineage>
        <taxon>Eukaryota</taxon>
        <taxon>Fungi</taxon>
        <taxon>Dikarya</taxon>
        <taxon>Basidiomycota</taxon>
        <taxon>Agaricomycotina</taxon>
        <taxon>Agaricomycetes</taxon>
        <taxon>Polyporales</taxon>
        <taxon>Grifolaceae</taxon>
        <taxon>Grifola</taxon>
    </lineage>
</organism>
<name>A0A1C7M4U2_GRIFR</name>
<protein>
    <submittedName>
        <fullName evidence="1">Uncharacterized protein</fullName>
    </submittedName>
</protein>
<comment type="caution">
    <text evidence="1">The sequence shown here is derived from an EMBL/GenBank/DDBJ whole genome shotgun (WGS) entry which is preliminary data.</text>
</comment>
<dbReference type="Proteomes" id="UP000092993">
    <property type="component" value="Unassembled WGS sequence"/>
</dbReference>
<dbReference type="EMBL" id="LUGG01000011">
    <property type="protein sequence ID" value="OBZ71517.1"/>
    <property type="molecule type" value="Genomic_DNA"/>
</dbReference>
<evidence type="ECO:0000313" key="2">
    <source>
        <dbReference type="Proteomes" id="UP000092993"/>
    </source>
</evidence>
<gene>
    <name evidence="1" type="ORF">A0H81_08852</name>
</gene>
<reference evidence="1 2" key="1">
    <citation type="submission" date="2016-03" db="EMBL/GenBank/DDBJ databases">
        <title>Whole genome sequencing of Grifola frondosa 9006-11.</title>
        <authorList>
            <person name="Min B."/>
            <person name="Park H."/>
            <person name="Kim J.-G."/>
            <person name="Cho H."/>
            <person name="Oh Y.-L."/>
            <person name="Kong W.-S."/>
            <person name="Choi I.-G."/>
        </authorList>
    </citation>
    <scope>NUCLEOTIDE SEQUENCE [LARGE SCALE GENOMIC DNA]</scope>
    <source>
        <strain evidence="1 2">9006-11</strain>
    </source>
</reference>